<evidence type="ECO:0000313" key="10">
    <source>
        <dbReference type="Proteomes" id="UP000724874"/>
    </source>
</evidence>
<feature type="domain" description="Helicase ATP-binding" evidence="7">
    <location>
        <begin position="1084"/>
        <end position="1246"/>
    </location>
</feature>
<protein>
    <recommendedName>
        <fullName evidence="5">DNA 3'-5' helicase</fullName>
        <ecNumber evidence="5">5.6.2.4</ecNumber>
    </recommendedName>
</protein>
<evidence type="ECO:0000256" key="5">
    <source>
        <dbReference type="ARBA" id="ARBA00034808"/>
    </source>
</evidence>
<evidence type="ECO:0000313" key="9">
    <source>
        <dbReference type="EMBL" id="KAF8888727.1"/>
    </source>
</evidence>
<dbReference type="Proteomes" id="UP000724874">
    <property type="component" value="Unassembled WGS sequence"/>
</dbReference>
<dbReference type="InterPro" id="IPR027417">
    <property type="entry name" value="P-loop_NTPase"/>
</dbReference>
<keyword evidence="10" id="KW-1185">Reference proteome</keyword>
<dbReference type="GO" id="GO:0005694">
    <property type="term" value="C:chromosome"/>
    <property type="evidence" value="ECO:0007669"/>
    <property type="project" value="TreeGrafter"/>
</dbReference>
<dbReference type="SMART" id="SM00490">
    <property type="entry name" value="HELICc"/>
    <property type="match status" value="1"/>
</dbReference>
<proteinExistence type="inferred from homology"/>
<dbReference type="SUPFAM" id="SSF52540">
    <property type="entry name" value="P-loop containing nucleoside triphosphate hydrolases"/>
    <property type="match status" value="1"/>
</dbReference>
<evidence type="ECO:0000259" key="8">
    <source>
        <dbReference type="PROSITE" id="PS51194"/>
    </source>
</evidence>
<dbReference type="InterPro" id="IPR001650">
    <property type="entry name" value="Helicase_C-like"/>
</dbReference>
<comment type="similarity">
    <text evidence="1">Belongs to the helicase family. RecQ subfamily.</text>
</comment>
<dbReference type="EC" id="5.6.2.4" evidence="5"/>
<dbReference type="PROSITE" id="PS51192">
    <property type="entry name" value="HELICASE_ATP_BIND_1"/>
    <property type="match status" value="1"/>
</dbReference>
<dbReference type="Pfam" id="PF00270">
    <property type="entry name" value="DEAD"/>
    <property type="match status" value="1"/>
</dbReference>
<dbReference type="PANTHER" id="PTHR13710:SF154">
    <property type="entry name" value="RECQ HELICASE, PUTATIVE (AFU_ORTHOLOGUE AFUA_6G14720)-RELATED"/>
    <property type="match status" value="1"/>
</dbReference>
<dbReference type="PROSITE" id="PS51194">
    <property type="entry name" value="HELICASE_CTER"/>
    <property type="match status" value="1"/>
</dbReference>
<organism evidence="9 10">
    <name type="scientific">Gymnopilus junonius</name>
    <name type="common">Spectacular rustgill mushroom</name>
    <name type="synonym">Gymnopilus spectabilis subsp. junonius</name>
    <dbReference type="NCBI Taxonomy" id="109634"/>
    <lineage>
        <taxon>Eukaryota</taxon>
        <taxon>Fungi</taxon>
        <taxon>Dikarya</taxon>
        <taxon>Basidiomycota</taxon>
        <taxon>Agaricomycotina</taxon>
        <taxon>Agaricomycetes</taxon>
        <taxon>Agaricomycetidae</taxon>
        <taxon>Agaricales</taxon>
        <taxon>Agaricineae</taxon>
        <taxon>Hymenogastraceae</taxon>
        <taxon>Gymnopilus</taxon>
    </lineage>
</organism>
<evidence type="ECO:0000256" key="1">
    <source>
        <dbReference type="ARBA" id="ARBA00005446"/>
    </source>
</evidence>
<gene>
    <name evidence="9" type="ORF">CPB84DRAFT_1849547</name>
</gene>
<dbReference type="GO" id="GO:0005737">
    <property type="term" value="C:cytoplasm"/>
    <property type="evidence" value="ECO:0007669"/>
    <property type="project" value="TreeGrafter"/>
</dbReference>
<dbReference type="OrthoDB" id="3151137at2759"/>
<dbReference type="SMART" id="SM00487">
    <property type="entry name" value="DEXDc"/>
    <property type="match status" value="1"/>
</dbReference>
<keyword evidence="2" id="KW-0547">Nucleotide-binding</keyword>
<dbReference type="GO" id="GO:0005524">
    <property type="term" value="F:ATP binding"/>
    <property type="evidence" value="ECO:0007669"/>
    <property type="project" value="UniProtKB-KW"/>
</dbReference>
<comment type="caution">
    <text evidence="9">The sequence shown here is derived from an EMBL/GenBank/DDBJ whole genome shotgun (WGS) entry which is preliminary data.</text>
</comment>
<name>A0A9P5NKD5_GYMJU</name>
<comment type="catalytic activity">
    <reaction evidence="4">
        <text>Couples ATP hydrolysis with the unwinding of duplex DNA by translocating in the 3'-5' direction.</text>
        <dbReference type="EC" id="5.6.2.4"/>
    </reaction>
</comment>
<sequence length="1610" mass="181350">MYYTNKKSFQQHLRRSLKAWTTWIDDPSICEFLTQPPPPTGSIKQDGSPQDLQAKDSATLSDGEDKDEEQMPGDEPMEVDLIEEGPALRSQQLIEEQPAPLEECEDVVEPSNIHSPQLVNQPYLLSLGLCFNSYLGLIICLDCGIGLGSKAVSDHLINTHSDGKFRINHIQLDLIIEELEVKRNINLEDLPSPCLVIEGFKPPTQKLQCNHCGHIRGSEESFRKHHSLVHTSAVSISHTPVWAQQINSSNHSTYFKVLPPVESSPPTSFDFMIEDFKAKRKEMLAKFNMSSVDPRQLSPWLMATRWHLHVDPFSQQHLMDLVALPRQEQEPNLFILIEVVHAYTQTADKAIDSLPLLALQRINSPLMNTISNDPFGHHQNIATTLFKYTQVLVQLFSFLLRPSDVYALTLPDDLKASLLVLRNKLGGPNKFTCLPVIHQVCMQLWTTEWEEDSTHTMADPTIRFLCLSQLKLPQGFKEVTLTTPFIAKLEYLIRLTMVYDVAQQRQSQDLPPSAFELAKQLSKWFTEHSPSTFNSLRQLQHLGSSIAYSTMSLPKIWWTDTVNFNEMLYKGYPVKLDQIREMLALMEEEMVSIWEQDILLGFKIRADYGQVSEALSNTDVDYSFLSDHRNPGFQKFQTSLAKHIYEDKNLARIFIKGHLRDSEGRKTPLWNTIALRKWLLKYARLHSLALSKAEMTAGSASRGTEIVPLTWKNIPVRPSRGLFWLNKHLVYLCQYHKGSFATLVDKVIPHAFDAHISDMIVQDLVIARPFAQLAAFEVFKQSQTIQQVYDSLLFVNFDKAFTTIQITAVLQEFSMKTLAFSMGLQDWRHISIGFRRKLDTQMEQLIEQDTAGATIGALQAHHSRKTENRIYAVSAVAMASASADDIWPLFVQHSTNWQAVCQVSRGGSLLPYSQCMAKDVEKAPVNFSPAAKAPLAVSHALDPNVFAQSVLEALKTGVQQMVKEAVQESLKGLVQSGWIPPSGMDISDRISSRNVSSPIDQYSALGCQADEIEVYPSFPSSFQEQDGNRLPVNSPSPIVLVPSSSQEQVGTPPAAQQATLEALRSLLNNREAHWSSNLQRQAVMAVLNTTTDILAILTTGSGKSMLAIIPALLEKGQDDCCSVSPQVPASGLQEKAQAMDIPFFHYRAQDAMQDCSSSNLVLVSVELASKPQWKQWLSQIHQSFMLVRRFIFDEGQYPLTDSDFRPVMKEVSRFRSIVAPFIILSGTIPPIAEPMIKQTFKLEPKVQVFRSSSTNRPELQLIKNSYHPYQLYQHLCQATDFTSYGQPLAVHLDCGFYNSADPEDTRATILEEWRSGVRNIMVSTSAFSCGNDYPEVRLVVHAGTPRKMMCYIQEISRGGRDHKHTSCYLIPTSRWDKYNKEESFDDLLGVAEIDEMVFGSHPCNICSPSDFTFPDAPAVLVPPVNPFKRKASGEDQGFAAKQKKFYPGQAASSSTTHHSLGSSNDPKAQIVLEMQQEDAMLAADQQQVHISLECTFGSNGTYNLYINWKMELKYANNAGQGICWICHVPSFKDHLHGPFGGPKACGSYLDIIPPTVFYVYQNHKELLEELIGLKWPTLNIFRLWLTQPPKVKVEVSNLVTLFYSLDNLCR</sequence>
<keyword evidence="3" id="KW-0067">ATP-binding</keyword>
<evidence type="ECO:0000256" key="6">
    <source>
        <dbReference type="SAM" id="MobiDB-lite"/>
    </source>
</evidence>
<dbReference type="InterPro" id="IPR014001">
    <property type="entry name" value="Helicase_ATP-bd"/>
</dbReference>
<feature type="region of interest" description="Disordered" evidence="6">
    <location>
        <begin position="31"/>
        <end position="73"/>
    </location>
</feature>
<accession>A0A9P5NKD5</accession>
<dbReference type="Gene3D" id="3.40.50.300">
    <property type="entry name" value="P-loop containing nucleotide triphosphate hydrolases"/>
    <property type="match status" value="2"/>
</dbReference>
<feature type="compositionally biased region" description="Polar residues" evidence="6">
    <location>
        <begin position="42"/>
        <end position="60"/>
    </location>
</feature>
<evidence type="ECO:0000259" key="7">
    <source>
        <dbReference type="PROSITE" id="PS51192"/>
    </source>
</evidence>
<feature type="domain" description="Helicase C-terminal" evidence="8">
    <location>
        <begin position="1235"/>
        <end position="1409"/>
    </location>
</feature>
<dbReference type="GO" id="GO:0000724">
    <property type="term" value="P:double-strand break repair via homologous recombination"/>
    <property type="evidence" value="ECO:0007669"/>
    <property type="project" value="TreeGrafter"/>
</dbReference>
<evidence type="ECO:0000256" key="4">
    <source>
        <dbReference type="ARBA" id="ARBA00034617"/>
    </source>
</evidence>
<dbReference type="GO" id="GO:0003676">
    <property type="term" value="F:nucleic acid binding"/>
    <property type="evidence" value="ECO:0007669"/>
    <property type="project" value="InterPro"/>
</dbReference>
<dbReference type="GO" id="GO:0043138">
    <property type="term" value="F:3'-5' DNA helicase activity"/>
    <property type="evidence" value="ECO:0007669"/>
    <property type="project" value="UniProtKB-EC"/>
</dbReference>
<dbReference type="Pfam" id="PF00271">
    <property type="entry name" value="Helicase_C"/>
    <property type="match status" value="1"/>
</dbReference>
<dbReference type="InterPro" id="IPR011545">
    <property type="entry name" value="DEAD/DEAH_box_helicase_dom"/>
</dbReference>
<dbReference type="EMBL" id="JADNYJ010000083">
    <property type="protein sequence ID" value="KAF8888727.1"/>
    <property type="molecule type" value="Genomic_DNA"/>
</dbReference>
<feature type="compositionally biased region" description="Acidic residues" evidence="6">
    <location>
        <begin position="62"/>
        <end position="73"/>
    </location>
</feature>
<evidence type="ECO:0000256" key="3">
    <source>
        <dbReference type="ARBA" id="ARBA00022840"/>
    </source>
</evidence>
<evidence type="ECO:0000256" key="2">
    <source>
        <dbReference type="ARBA" id="ARBA00022741"/>
    </source>
</evidence>
<dbReference type="GO" id="GO:0009378">
    <property type="term" value="F:four-way junction helicase activity"/>
    <property type="evidence" value="ECO:0007669"/>
    <property type="project" value="TreeGrafter"/>
</dbReference>
<dbReference type="PANTHER" id="PTHR13710">
    <property type="entry name" value="DNA HELICASE RECQ FAMILY MEMBER"/>
    <property type="match status" value="1"/>
</dbReference>
<reference evidence="9" key="1">
    <citation type="submission" date="2020-11" db="EMBL/GenBank/DDBJ databases">
        <authorList>
            <consortium name="DOE Joint Genome Institute"/>
            <person name="Ahrendt S."/>
            <person name="Riley R."/>
            <person name="Andreopoulos W."/>
            <person name="LaButti K."/>
            <person name="Pangilinan J."/>
            <person name="Ruiz-duenas F.J."/>
            <person name="Barrasa J.M."/>
            <person name="Sanchez-Garcia M."/>
            <person name="Camarero S."/>
            <person name="Miyauchi S."/>
            <person name="Serrano A."/>
            <person name="Linde D."/>
            <person name="Babiker R."/>
            <person name="Drula E."/>
            <person name="Ayuso-Fernandez I."/>
            <person name="Pacheco R."/>
            <person name="Padilla G."/>
            <person name="Ferreira P."/>
            <person name="Barriuso J."/>
            <person name="Kellner H."/>
            <person name="Castanera R."/>
            <person name="Alfaro M."/>
            <person name="Ramirez L."/>
            <person name="Pisabarro A.G."/>
            <person name="Kuo A."/>
            <person name="Tritt A."/>
            <person name="Lipzen A."/>
            <person name="He G."/>
            <person name="Yan M."/>
            <person name="Ng V."/>
            <person name="Cullen D."/>
            <person name="Martin F."/>
            <person name="Rosso M.-N."/>
            <person name="Henrissat B."/>
            <person name="Hibbett D."/>
            <person name="Martinez A.T."/>
            <person name="Grigoriev I.V."/>
        </authorList>
    </citation>
    <scope>NUCLEOTIDE SEQUENCE</scope>
    <source>
        <strain evidence="9">AH 44721</strain>
    </source>
</reference>